<evidence type="ECO:0000313" key="3">
    <source>
        <dbReference type="EMBL" id="MDQ0275429.1"/>
    </source>
</evidence>
<reference evidence="3 4" key="1">
    <citation type="submission" date="2023-07" db="EMBL/GenBank/DDBJ databases">
        <title>Genomic Encyclopedia of Type Strains, Phase IV (KMG-IV): sequencing the most valuable type-strain genomes for metagenomic binning, comparative biology and taxonomic classification.</title>
        <authorList>
            <person name="Goeker M."/>
        </authorList>
    </citation>
    <scope>NUCLEOTIDE SEQUENCE [LARGE SCALE GENOMIC DNA]</scope>
    <source>
        <strain evidence="3 4">DSM 22616</strain>
    </source>
</reference>
<feature type="transmembrane region" description="Helical" evidence="1">
    <location>
        <begin position="6"/>
        <end position="25"/>
    </location>
</feature>
<evidence type="ECO:0000256" key="1">
    <source>
        <dbReference type="SAM" id="Phobius"/>
    </source>
</evidence>
<feature type="transmembrane region" description="Helical" evidence="1">
    <location>
        <begin position="238"/>
        <end position="257"/>
    </location>
</feature>
<dbReference type="EMBL" id="JAUSTN010000007">
    <property type="protein sequence ID" value="MDQ0275429.1"/>
    <property type="molecule type" value="Genomic_DNA"/>
</dbReference>
<keyword evidence="4" id="KW-1185">Reference proteome</keyword>
<name>A0ABU0AW48_9FIRM</name>
<feature type="transmembrane region" description="Helical" evidence="1">
    <location>
        <begin position="213"/>
        <end position="232"/>
    </location>
</feature>
<evidence type="ECO:0000259" key="2">
    <source>
        <dbReference type="Pfam" id="PF10882"/>
    </source>
</evidence>
<proteinExistence type="predicted"/>
<feature type="domain" description="Bacterial Pleckstrin homology" evidence="2">
    <location>
        <begin position="339"/>
        <end position="432"/>
    </location>
</feature>
<dbReference type="Proteomes" id="UP001236559">
    <property type="component" value="Unassembled WGS sequence"/>
</dbReference>
<dbReference type="RefSeq" id="WP_023055990.1">
    <property type="nucleotide sequence ID" value="NZ_JAUSTN010000007.1"/>
</dbReference>
<feature type="transmembrane region" description="Helical" evidence="1">
    <location>
        <begin position="313"/>
        <end position="333"/>
    </location>
</feature>
<accession>A0ABU0AW48</accession>
<feature type="transmembrane region" description="Helical" evidence="1">
    <location>
        <begin position="138"/>
        <end position="158"/>
    </location>
</feature>
<gene>
    <name evidence="3" type="ORF">J2S72_001456</name>
</gene>
<dbReference type="Pfam" id="PF10882">
    <property type="entry name" value="bPH_5"/>
    <property type="match status" value="1"/>
</dbReference>
<feature type="transmembrane region" description="Helical" evidence="1">
    <location>
        <begin position="60"/>
        <end position="76"/>
    </location>
</feature>
<feature type="transmembrane region" description="Helical" evidence="1">
    <location>
        <begin position="164"/>
        <end position="184"/>
    </location>
</feature>
<keyword evidence="1" id="KW-0812">Transmembrane</keyword>
<organism evidence="3 4">
    <name type="scientific">Peptoniphilus koenoeneniae</name>
    <dbReference type="NCBI Taxonomy" id="507751"/>
    <lineage>
        <taxon>Bacteria</taxon>
        <taxon>Bacillati</taxon>
        <taxon>Bacillota</taxon>
        <taxon>Tissierellia</taxon>
        <taxon>Tissierellales</taxon>
        <taxon>Peptoniphilaceae</taxon>
        <taxon>Peptoniphilus</taxon>
    </lineage>
</organism>
<sequence>MFNLIMFLTYIFICIITHFQMENAFKYKNGYLFATRIPFSYMEDERVIEILEDGKKKKKIFLFLSLLMAISIWISGGYSVFFFSLFMIIQVAIYNLIIYKCMKDLRAYKKTFIGEKHDYKFTDTRASIEINKERVKPFYYFLLIFLMLLSMSFTLLLIKGQMGFILSFTNFILISSLIFIAFIYRQPVRVYSQDTRINIEKNTENIIKRERDFLKIGFIFCLLSFLLAFILRRDFYNINFLITYVILFGLSVLFMFFKYSREDSKGKTDLVQDEDSYWDIFGYKNPNDRRIFIPSLIFSGNFEINRGNKWGRIIFISINLIVILLVFSIPYFLSPSPYKYDLNENSISIKAKFYKDRIDFKDIKDISLGDFPNVRAVRTNGTSIESQGYGSFSLEGLGDVRLYYYKDCKEVITIKGKKIYMFNEKNKEETEKLYKEIRGTYDKYRKSK</sequence>
<protein>
    <submittedName>
        <fullName evidence="3">Ca2+/Na+ antiporter</fullName>
    </submittedName>
</protein>
<keyword evidence="1" id="KW-0472">Membrane</keyword>
<dbReference type="InterPro" id="IPR027783">
    <property type="entry name" value="Bacterial_PH-related"/>
</dbReference>
<evidence type="ECO:0000313" key="4">
    <source>
        <dbReference type="Proteomes" id="UP001236559"/>
    </source>
</evidence>
<feature type="transmembrane region" description="Helical" evidence="1">
    <location>
        <begin position="82"/>
        <end position="102"/>
    </location>
</feature>
<keyword evidence="1" id="KW-1133">Transmembrane helix</keyword>
<comment type="caution">
    <text evidence="3">The sequence shown here is derived from an EMBL/GenBank/DDBJ whole genome shotgun (WGS) entry which is preliminary data.</text>
</comment>